<sequence>MCPTFSTSINLARAGGGCRERELLPGWRDAQGSFPTQCNLARLEATPASDQSGSILAYILDFVETSKKNQHKAVQVSAHRVLRKIPSKEEMRFERSRSEP</sequence>
<proteinExistence type="predicted"/>
<dbReference type="EMBL" id="JAVHJO010000018">
    <property type="protein sequence ID" value="KAK6524222.1"/>
    <property type="molecule type" value="Genomic_DNA"/>
</dbReference>
<protein>
    <submittedName>
        <fullName evidence="1">Uncharacterized protein</fullName>
    </submittedName>
</protein>
<accession>A0AAV9WS71</accession>
<dbReference type="Proteomes" id="UP001365542">
    <property type="component" value="Unassembled WGS sequence"/>
</dbReference>
<name>A0AAV9WS71_9PEZI</name>
<keyword evidence="2" id="KW-1185">Reference proteome</keyword>
<reference evidence="1 2" key="1">
    <citation type="submission" date="2019-10" db="EMBL/GenBank/DDBJ databases">
        <authorList>
            <person name="Palmer J.M."/>
        </authorList>
    </citation>
    <scope>NUCLEOTIDE SEQUENCE [LARGE SCALE GENOMIC DNA]</scope>
    <source>
        <strain evidence="1 2">TWF694</strain>
    </source>
</reference>
<dbReference type="AlphaFoldDB" id="A0AAV9WS71"/>
<evidence type="ECO:0000313" key="2">
    <source>
        <dbReference type="Proteomes" id="UP001365542"/>
    </source>
</evidence>
<organism evidence="1 2">
    <name type="scientific">Orbilia ellipsospora</name>
    <dbReference type="NCBI Taxonomy" id="2528407"/>
    <lineage>
        <taxon>Eukaryota</taxon>
        <taxon>Fungi</taxon>
        <taxon>Dikarya</taxon>
        <taxon>Ascomycota</taxon>
        <taxon>Pezizomycotina</taxon>
        <taxon>Orbiliomycetes</taxon>
        <taxon>Orbiliales</taxon>
        <taxon>Orbiliaceae</taxon>
        <taxon>Orbilia</taxon>
    </lineage>
</organism>
<gene>
    <name evidence="1" type="ORF">TWF694_005877</name>
</gene>
<evidence type="ECO:0000313" key="1">
    <source>
        <dbReference type="EMBL" id="KAK6524222.1"/>
    </source>
</evidence>
<comment type="caution">
    <text evidence="1">The sequence shown here is derived from an EMBL/GenBank/DDBJ whole genome shotgun (WGS) entry which is preliminary data.</text>
</comment>